<feature type="repeat" description="ANK" evidence="3">
    <location>
        <begin position="92"/>
        <end position="128"/>
    </location>
</feature>
<dbReference type="AlphaFoldDB" id="A0A7S1ULU0"/>
<keyword evidence="2 3" id="KW-0040">ANK repeat</keyword>
<dbReference type="SMART" id="SM00248">
    <property type="entry name" value="ANK"/>
    <property type="match status" value="8"/>
</dbReference>
<accession>A0A7S1ULU0</accession>
<organism evidence="4">
    <name type="scientific">Phaeomonas parva</name>
    <dbReference type="NCBI Taxonomy" id="124430"/>
    <lineage>
        <taxon>Eukaryota</taxon>
        <taxon>Sar</taxon>
        <taxon>Stramenopiles</taxon>
        <taxon>Ochrophyta</taxon>
        <taxon>Pinguiophyceae</taxon>
        <taxon>Pinguiochrysidales</taxon>
        <taxon>Pinguiochrysidaceae</taxon>
        <taxon>Phaeomonas</taxon>
    </lineage>
</organism>
<evidence type="ECO:0008006" key="5">
    <source>
        <dbReference type="Google" id="ProtNLM"/>
    </source>
</evidence>
<dbReference type="PRINTS" id="PR01415">
    <property type="entry name" value="ANKYRIN"/>
</dbReference>
<dbReference type="Gene3D" id="1.25.40.20">
    <property type="entry name" value="Ankyrin repeat-containing domain"/>
    <property type="match status" value="3"/>
</dbReference>
<dbReference type="PANTHER" id="PTHR24198:SF194">
    <property type="entry name" value="INVERSIN-A"/>
    <property type="match status" value="1"/>
</dbReference>
<feature type="repeat" description="ANK" evidence="3">
    <location>
        <begin position="276"/>
        <end position="308"/>
    </location>
</feature>
<dbReference type="PROSITE" id="PS50088">
    <property type="entry name" value="ANK_REPEAT"/>
    <property type="match status" value="5"/>
</dbReference>
<dbReference type="PROSITE" id="PS50297">
    <property type="entry name" value="ANK_REP_REGION"/>
    <property type="match status" value="4"/>
</dbReference>
<proteinExistence type="predicted"/>
<sequence length="368" mass="39277">MDKFKRKSRKIGTKVAIAKDADGAAQQLIEAAVSTGDGYLTRDVLRKHGAALAATELEGARVFWWACKKGHVGVVEVLLAFGADAENTLNPDGFTPLHAVASGGHTEGGGEVAEMLIAAGAQVSAPARHDKDFPGQTPLQIAGRYGNLGVAKVLLEHGADVNENGGDEDYPGDTTFAQAAMAGHYEVAELLLHRGVSARVVNPDTGNSLLHEAASGPLSGGRFLRVAELLLRNGALVSRQNKEGLTALHIASRRGRSDIAEVLLEHGARVNRRTRLGETPLHFAAKEGHLKTTEVLLEYDGSIDAKDSEGKTPIDWARDRGHYPVINALKTAEDQKLSSRLSRAWAGCTCFGPTPTKATRNRRGNRRA</sequence>
<feature type="repeat" description="ANK" evidence="3">
    <location>
        <begin position="171"/>
        <end position="203"/>
    </location>
</feature>
<reference evidence="4" key="1">
    <citation type="submission" date="2021-01" db="EMBL/GenBank/DDBJ databases">
        <authorList>
            <person name="Corre E."/>
            <person name="Pelletier E."/>
            <person name="Niang G."/>
            <person name="Scheremetjew M."/>
            <person name="Finn R."/>
            <person name="Kale V."/>
            <person name="Holt S."/>
            <person name="Cochrane G."/>
            <person name="Meng A."/>
            <person name="Brown T."/>
            <person name="Cohen L."/>
        </authorList>
    </citation>
    <scope>NUCLEOTIDE SEQUENCE</scope>
    <source>
        <strain evidence="4">CCMP2877</strain>
    </source>
</reference>
<evidence type="ECO:0000256" key="2">
    <source>
        <dbReference type="ARBA" id="ARBA00023043"/>
    </source>
</evidence>
<feature type="repeat" description="ANK" evidence="3">
    <location>
        <begin position="134"/>
        <end position="166"/>
    </location>
</feature>
<feature type="repeat" description="ANK" evidence="3">
    <location>
        <begin position="243"/>
        <end position="275"/>
    </location>
</feature>
<dbReference type="PANTHER" id="PTHR24198">
    <property type="entry name" value="ANKYRIN REPEAT AND PROTEIN KINASE DOMAIN-CONTAINING PROTEIN"/>
    <property type="match status" value="1"/>
</dbReference>
<name>A0A7S1ULU0_9STRA</name>
<dbReference type="InterPro" id="IPR036770">
    <property type="entry name" value="Ankyrin_rpt-contain_sf"/>
</dbReference>
<protein>
    <recommendedName>
        <fullName evidence="5">Ankyrin repeat domain-containing protein</fullName>
    </recommendedName>
</protein>
<evidence type="ECO:0000313" key="4">
    <source>
        <dbReference type="EMBL" id="CAD9270923.1"/>
    </source>
</evidence>
<dbReference type="Pfam" id="PF12796">
    <property type="entry name" value="Ank_2"/>
    <property type="match status" value="3"/>
</dbReference>
<dbReference type="SUPFAM" id="SSF48403">
    <property type="entry name" value="Ankyrin repeat"/>
    <property type="match status" value="1"/>
</dbReference>
<evidence type="ECO:0000256" key="3">
    <source>
        <dbReference type="PROSITE-ProRule" id="PRU00023"/>
    </source>
</evidence>
<gene>
    <name evidence="4" type="ORF">PPAR1163_LOCUS29362</name>
</gene>
<evidence type="ECO:0000256" key="1">
    <source>
        <dbReference type="ARBA" id="ARBA00022737"/>
    </source>
</evidence>
<dbReference type="InterPro" id="IPR002110">
    <property type="entry name" value="Ankyrin_rpt"/>
</dbReference>
<dbReference type="EMBL" id="HBGJ01046656">
    <property type="protein sequence ID" value="CAD9270923.1"/>
    <property type="molecule type" value="Transcribed_RNA"/>
</dbReference>
<keyword evidence="1" id="KW-0677">Repeat</keyword>